<accession>A0AAE0YCP2</accession>
<evidence type="ECO:0000256" key="6">
    <source>
        <dbReference type="ARBA" id="ARBA00022729"/>
    </source>
</evidence>
<keyword evidence="4" id="KW-0433">Leucine-rich repeat</keyword>
<keyword evidence="15" id="KW-1185">Reference proteome</keyword>
<evidence type="ECO:0000256" key="7">
    <source>
        <dbReference type="ARBA" id="ARBA00022737"/>
    </source>
</evidence>
<evidence type="ECO:0000256" key="10">
    <source>
        <dbReference type="ARBA" id="ARBA00023136"/>
    </source>
</evidence>
<dbReference type="SUPFAM" id="SSF52058">
    <property type="entry name" value="L domain-like"/>
    <property type="match status" value="1"/>
</dbReference>
<dbReference type="Pfam" id="PF13855">
    <property type="entry name" value="LRR_8"/>
    <property type="match status" value="1"/>
</dbReference>
<keyword evidence="11" id="KW-1015">Disulfide bond</keyword>
<keyword evidence="6 13" id="KW-0732">Signal</keyword>
<dbReference type="GO" id="GO:0005886">
    <property type="term" value="C:plasma membrane"/>
    <property type="evidence" value="ECO:0007669"/>
    <property type="project" value="UniProtKB-SubCell"/>
</dbReference>
<reference evidence="14" key="1">
    <citation type="journal article" date="2023" name="G3 (Bethesda)">
        <title>A reference genome for the long-term kleptoplast-retaining sea slug Elysia crispata morphotype clarki.</title>
        <authorList>
            <person name="Eastman K.E."/>
            <person name="Pendleton A.L."/>
            <person name="Shaikh M.A."/>
            <person name="Suttiyut T."/>
            <person name="Ogas R."/>
            <person name="Tomko P."/>
            <person name="Gavelis G."/>
            <person name="Widhalm J.R."/>
            <person name="Wisecaver J.H."/>
        </authorList>
    </citation>
    <scope>NUCLEOTIDE SEQUENCE</scope>
    <source>
        <strain evidence="14">ECLA1</strain>
    </source>
</reference>
<dbReference type="InterPro" id="IPR032675">
    <property type="entry name" value="LRR_dom_sf"/>
</dbReference>
<dbReference type="Proteomes" id="UP001283361">
    <property type="component" value="Unassembled WGS sequence"/>
</dbReference>
<keyword evidence="7" id="KW-0677">Repeat</keyword>
<keyword evidence="12" id="KW-0407">Ion channel</keyword>
<evidence type="ECO:0000256" key="8">
    <source>
        <dbReference type="ARBA" id="ARBA00022989"/>
    </source>
</evidence>
<comment type="subcellular location">
    <subcellularLocation>
        <location evidence="1">Cell membrane</location>
        <topology evidence="1">Single-pass membrane protein</topology>
    </subcellularLocation>
</comment>
<sequence length="170" mass="18361">MLSIISTTLLIWLFCAVAAPVRGCPLDCICSGGSIETRAMCSSPVIKTIPGSLSRATEILTIQGTQASPVPLTGLVRSDFGNLTELVHIKISFTLLSHVAEDAFFNLVKLKRLELNNNRLSSILPNTFSSLGATLAFVSLSNNRGLHLLERSGTSQRSERFTLVVWASTK</sequence>
<proteinExistence type="predicted"/>
<evidence type="ECO:0000313" key="14">
    <source>
        <dbReference type="EMBL" id="KAK3740721.1"/>
    </source>
</evidence>
<feature type="chain" id="PRO_5042150421" evidence="13">
    <location>
        <begin position="24"/>
        <end position="170"/>
    </location>
</feature>
<name>A0AAE0YCP2_9GAST</name>
<keyword evidence="3" id="KW-1003">Cell membrane</keyword>
<dbReference type="PANTHER" id="PTHR46473:SF10">
    <property type="entry name" value="LD45603P-RELATED"/>
    <property type="match status" value="1"/>
</dbReference>
<dbReference type="PROSITE" id="PS51450">
    <property type="entry name" value="LRR"/>
    <property type="match status" value="1"/>
</dbReference>
<gene>
    <name evidence="14" type="ORF">RRG08_048965</name>
</gene>
<protein>
    <submittedName>
        <fullName evidence="14">Uncharacterized protein</fullName>
    </submittedName>
</protein>
<dbReference type="InterPro" id="IPR051432">
    <property type="entry name" value="KCNMA1_auxiliary"/>
</dbReference>
<dbReference type="InterPro" id="IPR003591">
    <property type="entry name" value="Leu-rich_rpt_typical-subtyp"/>
</dbReference>
<keyword evidence="10" id="KW-0472">Membrane</keyword>
<dbReference type="Gene3D" id="3.80.10.10">
    <property type="entry name" value="Ribonuclease Inhibitor"/>
    <property type="match status" value="1"/>
</dbReference>
<keyword evidence="2" id="KW-0813">Transport</keyword>
<evidence type="ECO:0000256" key="3">
    <source>
        <dbReference type="ARBA" id="ARBA00022475"/>
    </source>
</evidence>
<dbReference type="SMART" id="SM00369">
    <property type="entry name" value="LRR_TYP"/>
    <property type="match status" value="2"/>
</dbReference>
<dbReference type="AlphaFoldDB" id="A0AAE0YCP2"/>
<evidence type="ECO:0000256" key="5">
    <source>
        <dbReference type="ARBA" id="ARBA00022692"/>
    </source>
</evidence>
<organism evidence="14 15">
    <name type="scientific">Elysia crispata</name>
    <name type="common">lettuce slug</name>
    <dbReference type="NCBI Taxonomy" id="231223"/>
    <lineage>
        <taxon>Eukaryota</taxon>
        <taxon>Metazoa</taxon>
        <taxon>Spiralia</taxon>
        <taxon>Lophotrochozoa</taxon>
        <taxon>Mollusca</taxon>
        <taxon>Gastropoda</taxon>
        <taxon>Heterobranchia</taxon>
        <taxon>Euthyneura</taxon>
        <taxon>Panpulmonata</taxon>
        <taxon>Sacoglossa</taxon>
        <taxon>Placobranchoidea</taxon>
        <taxon>Plakobranchidae</taxon>
        <taxon>Elysia</taxon>
    </lineage>
</organism>
<dbReference type="GO" id="GO:0034220">
    <property type="term" value="P:monoatomic ion transmembrane transport"/>
    <property type="evidence" value="ECO:0007669"/>
    <property type="project" value="UniProtKB-KW"/>
</dbReference>
<keyword evidence="9" id="KW-0406">Ion transport</keyword>
<evidence type="ECO:0000256" key="11">
    <source>
        <dbReference type="ARBA" id="ARBA00023157"/>
    </source>
</evidence>
<evidence type="ECO:0000256" key="12">
    <source>
        <dbReference type="ARBA" id="ARBA00023303"/>
    </source>
</evidence>
<keyword evidence="5" id="KW-0812">Transmembrane</keyword>
<dbReference type="InterPro" id="IPR001611">
    <property type="entry name" value="Leu-rich_rpt"/>
</dbReference>
<dbReference type="PANTHER" id="PTHR46473">
    <property type="entry name" value="GH08155P"/>
    <property type="match status" value="1"/>
</dbReference>
<feature type="signal peptide" evidence="13">
    <location>
        <begin position="1"/>
        <end position="23"/>
    </location>
</feature>
<evidence type="ECO:0000256" key="1">
    <source>
        <dbReference type="ARBA" id="ARBA00004162"/>
    </source>
</evidence>
<evidence type="ECO:0000256" key="13">
    <source>
        <dbReference type="SAM" id="SignalP"/>
    </source>
</evidence>
<evidence type="ECO:0000313" key="15">
    <source>
        <dbReference type="Proteomes" id="UP001283361"/>
    </source>
</evidence>
<evidence type="ECO:0000256" key="9">
    <source>
        <dbReference type="ARBA" id="ARBA00023065"/>
    </source>
</evidence>
<evidence type="ECO:0000256" key="4">
    <source>
        <dbReference type="ARBA" id="ARBA00022614"/>
    </source>
</evidence>
<evidence type="ECO:0000256" key="2">
    <source>
        <dbReference type="ARBA" id="ARBA00022448"/>
    </source>
</evidence>
<dbReference type="EMBL" id="JAWDGP010006462">
    <property type="protein sequence ID" value="KAK3740721.1"/>
    <property type="molecule type" value="Genomic_DNA"/>
</dbReference>
<comment type="caution">
    <text evidence="14">The sequence shown here is derived from an EMBL/GenBank/DDBJ whole genome shotgun (WGS) entry which is preliminary data.</text>
</comment>
<keyword evidence="8" id="KW-1133">Transmembrane helix</keyword>